<evidence type="ECO:0000313" key="2">
    <source>
        <dbReference type="Proteomes" id="UP000244189"/>
    </source>
</evidence>
<gene>
    <name evidence="1" type="ORF">C8J26_1412</name>
</gene>
<dbReference type="AlphaFoldDB" id="A0A2T5GP38"/>
<keyword evidence="2" id="KW-1185">Reference proteome</keyword>
<organism evidence="1 2">
    <name type="scientific">Sphingomonas aurantiaca</name>
    <dbReference type="NCBI Taxonomy" id="185949"/>
    <lineage>
        <taxon>Bacteria</taxon>
        <taxon>Pseudomonadati</taxon>
        <taxon>Pseudomonadota</taxon>
        <taxon>Alphaproteobacteria</taxon>
        <taxon>Sphingomonadales</taxon>
        <taxon>Sphingomonadaceae</taxon>
        <taxon>Sphingomonas</taxon>
    </lineage>
</organism>
<sequence>MWADGEVMYADVNTALAKALLSGRYDARSLYLVLDNRARTTVARSLDCDVDDVDEVCCAAVSKRLRKSGDPYAGFHDDMLLWRACGRKTLPPFTGLLYLLSHAAELMVSDSDFRASNYYQRLASLTGCDIERLRSNGKSTEIFWTVFNKWLVDNDFRFGRPTARAVNTNKYVGIAMSQAIVREADRLRFHDMFDKYGFTGTDTITEEEIAQYIASWITTSKPTQQLKAAWAKPELRSRICEIAVEEVRDWSDKDSESRSNLDQRLSLAASFRKDLFSRAVTLWVGREAEIDLAGLVVKQGAGKPVQLSNSNFGNFATVEPKSSIDLVLALTRGLVIEDPSGGSLRWNPRTVVPLSRSAKGNYWTEVNRVTVGVEHLVLVRADRPIKQAVDQLLGEAALPGYRIHSRDTIAGLPAGWLLYESVQVLRAVQGALGFELALVPVAESSGLVLSGGLKLSRGIWHAWSPPIAHCDADENEANISVWDGTSSDGVPLCSSGPLDDQSTLELANMCVPTDGALYVEARAGQTLVGSANLLLRSAARPRPLDRQERGELAYNSIADAVELGDEGGIVRGAICAETGVYPGDVSWLKEFTELGVIQLPDNEPLQLQVEYIEANETAPSIADMSRDELKALPCTIRGSHRWQYEYLPPGTPKYAPVSAACLGCGISRLETRRPVAGHSGNALSALSHRARPTTSTKEQGGALPFDLWMDALCFLGHGTAASTETIVSQSEVDEWRAAAMLRDLNWLGHIDVAVSSNHRPKRWSVAPPALVFNGNDTAFLAGFRNLELLKQLAEVAIDIEAVFEKIVLPGQPELVRVSDFPYELAAQVLGHIRDPHGRTLEISAAVPDRILSACSSFADLSSTFAVITPGKPEQLQRFDPVKAKWRSVETLQEPGGYRFAHAGTTYCVVDGSGNSYSGPHELVKLAAARSLGVRLHAYDPIERVFVSRLGCEPVGLLGRALVLSSGRLPTIADGLSRFHEVTPEVAAAVLEIMYLGDVTP</sequence>
<comment type="caution">
    <text evidence="1">The sequence shown here is derived from an EMBL/GenBank/DDBJ whole genome shotgun (WGS) entry which is preliminary data.</text>
</comment>
<reference evidence="1 2" key="1">
    <citation type="submission" date="2018-04" db="EMBL/GenBank/DDBJ databases">
        <title>Genomic Encyclopedia of Type Strains, Phase III (KMG-III): the genomes of soil and plant-associated and newly described type strains.</title>
        <authorList>
            <person name="Whitman W."/>
        </authorList>
    </citation>
    <scope>NUCLEOTIDE SEQUENCE [LARGE SCALE GENOMIC DNA]</scope>
    <source>
        <strain evidence="1 2">MA101b</strain>
    </source>
</reference>
<dbReference type="EMBL" id="QAOG01000002">
    <property type="protein sequence ID" value="PTQ61091.1"/>
    <property type="molecule type" value="Genomic_DNA"/>
</dbReference>
<protein>
    <submittedName>
        <fullName evidence="1">Uncharacterized protein</fullName>
    </submittedName>
</protein>
<accession>A0A2T5GP38</accession>
<proteinExistence type="predicted"/>
<evidence type="ECO:0000313" key="1">
    <source>
        <dbReference type="EMBL" id="PTQ61091.1"/>
    </source>
</evidence>
<dbReference type="Proteomes" id="UP000244189">
    <property type="component" value="Unassembled WGS sequence"/>
</dbReference>
<name>A0A2T5GP38_9SPHN</name>